<reference evidence="3 4" key="1">
    <citation type="submission" date="2015-12" db="EMBL/GenBank/DDBJ databases">
        <authorList>
            <person name="Shamseldin A."/>
            <person name="Moawad H."/>
            <person name="Abd El-Rahim W.M."/>
            <person name="Sadowsky M.J."/>
        </authorList>
    </citation>
    <scope>NUCLEOTIDE SEQUENCE [LARGE SCALE GENOMIC DNA]</scope>
    <source>
        <strain evidence="3 4">JC234</strain>
    </source>
</reference>
<evidence type="ECO:0000313" key="3">
    <source>
        <dbReference type="EMBL" id="OCW55748.1"/>
    </source>
</evidence>
<feature type="domain" description="Peptidoglycan binding-like" evidence="2">
    <location>
        <begin position="262"/>
        <end position="316"/>
    </location>
</feature>
<name>A0A1C1YQG6_9HYPH</name>
<protein>
    <recommendedName>
        <fullName evidence="2">Peptidoglycan binding-like domain-containing protein</fullName>
    </recommendedName>
</protein>
<evidence type="ECO:0000259" key="2">
    <source>
        <dbReference type="Pfam" id="PF01471"/>
    </source>
</evidence>
<dbReference type="InterPro" id="IPR036366">
    <property type="entry name" value="PGBDSf"/>
</dbReference>
<accession>A0A1C1YQG6</accession>
<organism evidence="3 4">
    <name type="scientific">Hoeflea olei</name>
    <dbReference type="NCBI Taxonomy" id="1480615"/>
    <lineage>
        <taxon>Bacteria</taxon>
        <taxon>Pseudomonadati</taxon>
        <taxon>Pseudomonadota</taxon>
        <taxon>Alphaproteobacteria</taxon>
        <taxon>Hyphomicrobiales</taxon>
        <taxon>Rhizobiaceae</taxon>
        <taxon>Hoeflea</taxon>
    </lineage>
</organism>
<feature type="domain" description="Peptidoglycan binding-like" evidence="2">
    <location>
        <begin position="137"/>
        <end position="187"/>
    </location>
</feature>
<feature type="region of interest" description="Disordered" evidence="1">
    <location>
        <begin position="106"/>
        <end position="131"/>
    </location>
</feature>
<feature type="region of interest" description="Disordered" evidence="1">
    <location>
        <begin position="202"/>
        <end position="255"/>
    </location>
</feature>
<dbReference type="STRING" id="1480615.AWJ14_14780"/>
<sequence>MFADEPGPGRAILRALGEIVSRHPSLAGGGVAFSVIFGFVAANALWHQPGQHPAPILKTREIAEPATPTARADQPARSTPGAALPLADGVPARTVTTFRIERSDETPTASIPVPVVDQGTPPAASAPRPAADPVLSRIQTILSAQGLYSGGIDGLMGPKSAAAIRAWEKANGYVETGEPTPALLKVMDTRPTIGDLIESAAKTPAPAAAAPARRSEPPVSLAGLKDVPAPAPRPRATPASATAGDTTPPMAVPAVDVPRPNELVRRIQAGLSNIAYADIAVDGVAGAETRAAIGAFEKHYRLPVTGEPNQTVLDKLIEIGAL</sequence>
<dbReference type="Pfam" id="PF01471">
    <property type="entry name" value="PG_binding_1"/>
    <property type="match status" value="2"/>
</dbReference>
<gene>
    <name evidence="3" type="ORF">AWJ14_14780</name>
</gene>
<evidence type="ECO:0000256" key="1">
    <source>
        <dbReference type="SAM" id="MobiDB-lite"/>
    </source>
</evidence>
<evidence type="ECO:0000313" key="4">
    <source>
        <dbReference type="Proteomes" id="UP000094795"/>
    </source>
</evidence>
<proteinExistence type="predicted"/>
<dbReference type="InterPro" id="IPR002477">
    <property type="entry name" value="Peptidoglycan-bd-like"/>
</dbReference>
<dbReference type="Proteomes" id="UP000094795">
    <property type="component" value="Unassembled WGS sequence"/>
</dbReference>
<keyword evidence="4" id="KW-1185">Reference proteome</keyword>
<feature type="region of interest" description="Disordered" evidence="1">
    <location>
        <begin position="65"/>
        <end position="87"/>
    </location>
</feature>
<dbReference type="SUPFAM" id="SSF47090">
    <property type="entry name" value="PGBD-like"/>
    <property type="match status" value="2"/>
</dbReference>
<feature type="compositionally biased region" description="Low complexity" evidence="1">
    <location>
        <begin position="202"/>
        <end position="212"/>
    </location>
</feature>
<comment type="caution">
    <text evidence="3">The sequence shown here is derived from an EMBL/GenBank/DDBJ whole genome shotgun (WGS) entry which is preliminary data.</text>
</comment>
<dbReference type="Gene3D" id="1.10.101.10">
    <property type="entry name" value="PGBD-like superfamily/PGBD"/>
    <property type="match status" value="2"/>
</dbReference>
<dbReference type="InterPro" id="IPR036365">
    <property type="entry name" value="PGBD-like_sf"/>
</dbReference>
<dbReference type="AlphaFoldDB" id="A0A1C1YQG6"/>
<feature type="compositionally biased region" description="Low complexity" evidence="1">
    <location>
        <begin position="121"/>
        <end position="131"/>
    </location>
</feature>
<dbReference type="EMBL" id="LQZT01000049">
    <property type="protein sequence ID" value="OCW55748.1"/>
    <property type="molecule type" value="Genomic_DNA"/>
</dbReference>